<dbReference type="OrthoDB" id="9797989at2"/>
<evidence type="ECO:0000313" key="3">
    <source>
        <dbReference type="Proteomes" id="UP000215694"/>
    </source>
</evidence>
<dbReference type="EMBL" id="NOJY02000057">
    <property type="protein sequence ID" value="RDY25636.1"/>
    <property type="molecule type" value="Genomic_DNA"/>
</dbReference>
<dbReference type="PANTHER" id="PTHR39173:SF1">
    <property type="entry name" value="ACETYLTRANSFERASE"/>
    <property type="match status" value="1"/>
</dbReference>
<dbReference type="Pfam" id="PF13302">
    <property type="entry name" value="Acetyltransf_3"/>
    <property type="match status" value="1"/>
</dbReference>
<dbReference type="InterPro" id="IPR000182">
    <property type="entry name" value="GNAT_dom"/>
</dbReference>
<keyword evidence="3" id="KW-1185">Reference proteome</keyword>
<keyword evidence="2" id="KW-0808">Transferase</keyword>
<organism evidence="2 3">
    <name type="scientific">Romboutsia weinsteinii</name>
    <dbReference type="NCBI Taxonomy" id="2020949"/>
    <lineage>
        <taxon>Bacteria</taxon>
        <taxon>Bacillati</taxon>
        <taxon>Bacillota</taxon>
        <taxon>Clostridia</taxon>
        <taxon>Peptostreptococcales</taxon>
        <taxon>Peptostreptococcaceae</taxon>
        <taxon>Romboutsia</taxon>
    </lineage>
</organism>
<dbReference type="CDD" id="cd04301">
    <property type="entry name" value="NAT_SF"/>
    <property type="match status" value="1"/>
</dbReference>
<evidence type="ECO:0000313" key="2">
    <source>
        <dbReference type="EMBL" id="RDY25636.1"/>
    </source>
</evidence>
<dbReference type="PROSITE" id="PS51186">
    <property type="entry name" value="GNAT"/>
    <property type="match status" value="1"/>
</dbReference>
<dbReference type="SUPFAM" id="SSF55729">
    <property type="entry name" value="Acyl-CoA N-acyltransferases (Nat)"/>
    <property type="match status" value="1"/>
</dbReference>
<comment type="caution">
    <text evidence="2">The sequence shown here is derived from an EMBL/GenBank/DDBJ whole genome shotgun (WGS) entry which is preliminary data.</text>
</comment>
<feature type="domain" description="N-acetyltransferase" evidence="1">
    <location>
        <begin position="25"/>
        <end position="173"/>
    </location>
</feature>
<evidence type="ECO:0000259" key="1">
    <source>
        <dbReference type="PROSITE" id="PS51186"/>
    </source>
</evidence>
<dbReference type="GO" id="GO:0016747">
    <property type="term" value="F:acyltransferase activity, transferring groups other than amino-acyl groups"/>
    <property type="evidence" value="ECO:0007669"/>
    <property type="project" value="InterPro"/>
</dbReference>
<gene>
    <name evidence="2" type="ORF">CHL78_017215</name>
</gene>
<dbReference type="RefSeq" id="WP_094368197.1">
    <property type="nucleotide sequence ID" value="NZ_NOJY02000057.1"/>
</dbReference>
<name>A0A371IYU5_9FIRM</name>
<proteinExistence type="predicted"/>
<dbReference type="Gene3D" id="3.40.630.30">
    <property type="match status" value="1"/>
</dbReference>
<protein>
    <submittedName>
        <fullName evidence="2">GNAT family acetyltransferase</fullName>
    </submittedName>
</protein>
<reference evidence="2 3" key="1">
    <citation type="journal article" date="2017" name="Genome Announc.">
        <title>Draft Genome Sequence of Romboutsia weinsteinii sp. nov. Strain CCRI-19649(T) Isolated from Surface Water.</title>
        <authorList>
            <person name="Maheux A.F."/>
            <person name="Boudreau D.K."/>
            <person name="Berube E."/>
            <person name="Boissinot M."/>
            <person name="Cantin P."/>
            <person name="Raymond F."/>
            <person name="Corbeil J."/>
            <person name="Omar R.F."/>
            <person name="Bergeron M.G."/>
        </authorList>
    </citation>
    <scope>NUCLEOTIDE SEQUENCE [LARGE SCALE GENOMIC DNA]</scope>
    <source>
        <strain evidence="2 3">CCRI-19649</strain>
    </source>
</reference>
<dbReference type="InterPro" id="IPR016181">
    <property type="entry name" value="Acyl_CoA_acyltransferase"/>
</dbReference>
<accession>A0A371IYU5</accession>
<sequence length="173" mass="19834">MSRLRLVLPSPKFKDDLMDYKREFIENRDSMDGSAGLRDSKTFEEWYKAFLDNLKEETVRDGLVPATTYLAISDDGKIVGMIDIRHRLNDYLLRVGGHIGYSTRKCERKKGYATEMLGLALKECIKLGIKEVLITCDKNNIASAKTIINNGGKMENEIYEGDRITQRYWIDLG</sequence>
<dbReference type="AlphaFoldDB" id="A0A371IYU5"/>
<dbReference type="PANTHER" id="PTHR39173">
    <property type="entry name" value="ACETYLTRANSFERASE"/>
    <property type="match status" value="1"/>
</dbReference>
<dbReference type="Proteomes" id="UP000215694">
    <property type="component" value="Unassembled WGS sequence"/>
</dbReference>